<sequence>MFGLVLPDLPGSMPVEVTWPTSLRPRVSRSALVWCDRRFAIEDTPAAGGKVTYTLCYPGDAAHAPATARSPSRATGGRREEVGAGCRGGKLVLTCTRRTTFTAVFGGDARPEPAQATTPAKPGRR</sequence>
<dbReference type="Proteomes" id="UP001631957">
    <property type="component" value="Unassembled WGS sequence"/>
</dbReference>
<evidence type="ECO:0000313" key="2">
    <source>
        <dbReference type="EMBL" id="MFM9613479.1"/>
    </source>
</evidence>
<organism evidence="2 3">
    <name type="scientific">Streptomyces niveiscabiei</name>
    <dbReference type="NCBI Taxonomy" id="164115"/>
    <lineage>
        <taxon>Bacteria</taxon>
        <taxon>Bacillati</taxon>
        <taxon>Actinomycetota</taxon>
        <taxon>Actinomycetes</taxon>
        <taxon>Kitasatosporales</taxon>
        <taxon>Streptomycetaceae</taxon>
        <taxon>Streptomyces</taxon>
    </lineage>
</organism>
<dbReference type="RefSeq" id="WP_409122711.1">
    <property type="nucleotide sequence ID" value="NZ_JBJVNI010000020.1"/>
</dbReference>
<proteinExistence type="predicted"/>
<protein>
    <submittedName>
        <fullName evidence="2">Uncharacterized protein</fullName>
    </submittedName>
</protein>
<comment type="caution">
    <text evidence="2">The sequence shown here is derived from an EMBL/GenBank/DDBJ whole genome shotgun (WGS) entry which is preliminary data.</text>
</comment>
<evidence type="ECO:0000313" key="3">
    <source>
        <dbReference type="Proteomes" id="UP001631957"/>
    </source>
</evidence>
<evidence type="ECO:0000256" key="1">
    <source>
        <dbReference type="SAM" id="MobiDB-lite"/>
    </source>
</evidence>
<feature type="region of interest" description="Disordered" evidence="1">
    <location>
        <begin position="106"/>
        <end position="125"/>
    </location>
</feature>
<keyword evidence="3" id="KW-1185">Reference proteome</keyword>
<reference evidence="2 3" key="1">
    <citation type="submission" date="2024-12" db="EMBL/GenBank/DDBJ databases">
        <title>Forecasting of Potato common scab and diversities of Pathogenic streptomyces spp. in china.</title>
        <authorList>
            <person name="Handique U."/>
            <person name="Wu J."/>
        </authorList>
    </citation>
    <scope>NUCLEOTIDE SEQUENCE [LARGE SCALE GENOMIC DNA]</scope>
    <source>
        <strain evidence="2 3">ZRIMU1530</strain>
    </source>
</reference>
<name>A0ABW9HZG1_9ACTN</name>
<accession>A0ABW9HZG1</accession>
<gene>
    <name evidence="2" type="ORF">ACKI18_32915</name>
</gene>
<feature type="region of interest" description="Disordered" evidence="1">
    <location>
        <begin position="63"/>
        <end position="83"/>
    </location>
</feature>
<dbReference type="EMBL" id="JBJVNI010000020">
    <property type="protein sequence ID" value="MFM9613479.1"/>
    <property type="molecule type" value="Genomic_DNA"/>
</dbReference>